<dbReference type="InterPro" id="IPR046032">
    <property type="entry name" value="DUF5990"/>
</dbReference>
<organism evidence="1 2">
    <name type="scientific">Lysobacter silvisoli</name>
    <dbReference type="NCBI Taxonomy" id="2293254"/>
    <lineage>
        <taxon>Bacteria</taxon>
        <taxon>Pseudomonadati</taxon>
        <taxon>Pseudomonadota</taxon>
        <taxon>Gammaproteobacteria</taxon>
        <taxon>Lysobacterales</taxon>
        <taxon>Lysobacteraceae</taxon>
        <taxon>Lysobacter</taxon>
    </lineage>
</organism>
<dbReference type="EMBL" id="QTSU01000001">
    <property type="protein sequence ID" value="RDZ27887.1"/>
    <property type="molecule type" value="Genomic_DNA"/>
</dbReference>
<sequence>MAGMKHLLQLRLIVTAPPAGVAFAVQRGRSELLAPSAATAESLVFDFPIAVADATSDPPRLTGEFAQGPPGGRFVYVNSGTYAGQTGTQWSRRAKVPLSGISTAQIEAALAKAAVLQASIRGTGKDGGPACASVPLSSAWSVVA</sequence>
<protein>
    <submittedName>
        <fullName evidence="1">Uncharacterized protein</fullName>
    </submittedName>
</protein>
<proteinExistence type="predicted"/>
<reference evidence="1 2" key="1">
    <citation type="submission" date="2018-08" db="EMBL/GenBank/DDBJ databases">
        <title>Lysobacter sp. zong2l5, whole genome shotgun sequence.</title>
        <authorList>
            <person name="Zhang X."/>
            <person name="Feng G."/>
            <person name="Zhu H."/>
        </authorList>
    </citation>
    <scope>NUCLEOTIDE SEQUENCE [LARGE SCALE GENOMIC DNA]</scope>
    <source>
        <strain evidence="2">zong2l5</strain>
    </source>
</reference>
<accession>A0A371K222</accession>
<dbReference type="Proteomes" id="UP000264492">
    <property type="component" value="Unassembled WGS sequence"/>
</dbReference>
<evidence type="ECO:0000313" key="1">
    <source>
        <dbReference type="EMBL" id="RDZ27887.1"/>
    </source>
</evidence>
<name>A0A371K222_9GAMM</name>
<keyword evidence="2" id="KW-1185">Reference proteome</keyword>
<comment type="caution">
    <text evidence="1">The sequence shown here is derived from an EMBL/GenBank/DDBJ whole genome shotgun (WGS) entry which is preliminary data.</text>
</comment>
<dbReference type="AlphaFoldDB" id="A0A371K222"/>
<evidence type="ECO:0000313" key="2">
    <source>
        <dbReference type="Proteomes" id="UP000264492"/>
    </source>
</evidence>
<gene>
    <name evidence="1" type="ORF">DX914_01605</name>
</gene>
<dbReference type="Pfam" id="PF19452">
    <property type="entry name" value="DUF5990"/>
    <property type="match status" value="1"/>
</dbReference>